<dbReference type="AlphaFoldDB" id="A0A226D484"/>
<name>A0A226D484_FOLCA</name>
<organism evidence="1 2">
    <name type="scientific">Folsomia candida</name>
    <name type="common">Springtail</name>
    <dbReference type="NCBI Taxonomy" id="158441"/>
    <lineage>
        <taxon>Eukaryota</taxon>
        <taxon>Metazoa</taxon>
        <taxon>Ecdysozoa</taxon>
        <taxon>Arthropoda</taxon>
        <taxon>Hexapoda</taxon>
        <taxon>Collembola</taxon>
        <taxon>Entomobryomorpha</taxon>
        <taxon>Isotomoidea</taxon>
        <taxon>Isotomidae</taxon>
        <taxon>Proisotominae</taxon>
        <taxon>Folsomia</taxon>
    </lineage>
</organism>
<dbReference type="OrthoDB" id="5866690at2759"/>
<gene>
    <name evidence="1" type="ORF">Fcan01_25319</name>
</gene>
<evidence type="ECO:0000313" key="2">
    <source>
        <dbReference type="Proteomes" id="UP000198287"/>
    </source>
</evidence>
<comment type="caution">
    <text evidence="1">The sequence shown here is derived from an EMBL/GenBank/DDBJ whole genome shotgun (WGS) entry which is preliminary data.</text>
</comment>
<accession>A0A226D484</accession>
<keyword evidence="2" id="KW-1185">Reference proteome</keyword>
<dbReference type="EMBL" id="LNIX01000036">
    <property type="protein sequence ID" value="OXA39880.1"/>
    <property type="molecule type" value="Genomic_DNA"/>
</dbReference>
<reference evidence="1 2" key="1">
    <citation type="submission" date="2015-12" db="EMBL/GenBank/DDBJ databases">
        <title>The genome of Folsomia candida.</title>
        <authorList>
            <person name="Faddeeva A."/>
            <person name="Derks M.F."/>
            <person name="Anvar Y."/>
            <person name="Smit S."/>
            <person name="Van Straalen N."/>
            <person name="Roelofs D."/>
        </authorList>
    </citation>
    <scope>NUCLEOTIDE SEQUENCE [LARGE SCALE GENOMIC DNA]</scope>
    <source>
        <strain evidence="1 2">VU population</strain>
        <tissue evidence="1">Whole body</tissue>
    </source>
</reference>
<evidence type="ECO:0000313" key="1">
    <source>
        <dbReference type="EMBL" id="OXA39880.1"/>
    </source>
</evidence>
<sequence length="170" mass="18740">MGAGVLSASLGAGERAGLNDSNRGGDDCYQEDGDSIFNYYSFNNFESKTYGSECGGRFAVRIQKSRVDLKVWSPTLATIKNNIRKEWQVYEDPDCSNSVGKNYYLLDHLQFFDVNYSLCIFVEGWLNVDLLTVPGLFTPTNFIPPVPTLMKGVLTGIVEGGYQGLLPVLG</sequence>
<dbReference type="Proteomes" id="UP000198287">
    <property type="component" value="Unassembled WGS sequence"/>
</dbReference>
<proteinExistence type="predicted"/>
<protein>
    <submittedName>
        <fullName evidence="1">Uncharacterized protein</fullName>
    </submittedName>
</protein>